<dbReference type="AlphaFoldDB" id="A0A1R4H1P8"/>
<organism evidence="1 2">
    <name type="scientific">Crenothrix polyspora</name>
    <dbReference type="NCBI Taxonomy" id="360316"/>
    <lineage>
        <taxon>Bacteria</taxon>
        <taxon>Pseudomonadati</taxon>
        <taxon>Pseudomonadota</taxon>
        <taxon>Gammaproteobacteria</taxon>
        <taxon>Methylococcales</taxon>
        <taxon>Crenotrichaceae</taxon>
        <taxon>Crenothrix</taxon>
    </lineage>
</organism>
<evidence type="ECO:0000313" key="1">
    <source>
        <dbReference type="EMBL" id="SJM90177.1"/>
    </source>
</evidence>
<keyword evidence="2" id="KW-1185">Reference proteome</keyword>
<gene>
    <name evidence="1" type="ORF">CRENPOLYSF1_1370001</name>
</gene>
<dbReference type="Proteomes" id="UP000195667">
    <property type="component" value="Unassembled WGS sequence"/>
</dbReference>
<reference evidence="2" key="1">
    <citation type="submission" date="2017-02" db="EMBL/GenBank/DDBJ databases">
        <authorList>
            <person name="Daims H."/>
        </authorList>
    </citation>
    <scope>NUCLEOTIDE SEQUENCE [LARGE SCALE GENOMIC DNA]</scope>
</reference>
<protein>
    <submittedName>
        <fullName evidence="1">Uncharacterized protein</fullName>
    </submittedName>
</protein>
<sequence length="51" mass="5619">MMRWHKGFVPVCKTGDAGSNPARVSKQGKNQSWAGEQFLANAGVTTWLITR</sequence>
<dbReference type="EMBL" id="FUKI01000043">
    <property type="protein sequence ID" value="SJM90177.1"/>
    <property type="molecule type" value="Genomic_DNA"/>
</dbReference>
<name>A0A1R4H1P8_9GAMM</name>
<evidence type="ECO:0000313" key="2">
    <source>
        <dbReference type="Proteomes" id="UP000195667"/>
    </source>
</evidence>
<proteinExistence type="predicted"/>
<accession>A0A1R4H1P8</accession>